<evidence type="ECO:0000256" key="13">
    <source>
        <dbReference type="HAMAP-Rule" id="MF_00111"/>
    </source>
</evidence>
<evidence type="ECO:0000256" key="10">
    <source>
        <dbReference type="ARBA" id="ARBA00037534"/>
    </source>
</evidence>
<comment type="caution">
    <text evidence="15">The sequence shown here is derived from an EMBL/GenBank/DDBJ whole genome shotgun (WGS) entry which is preliminary data.</text>
</comment>
<dbReference type="CDD" id="cd01555">
    <property type="entry name" value="UdpNAET"/>
    <property type="match status" value="1"/>
</dbReference>
<evidence type="ECO:0000313" key="15">
    <source>
        <dbReference type="EMBL" id="KRO46932.1"/>
    </source>
</evidence>
<evidence type="ECO:0000256" key="4">
    <source>
        <dbReference type="ARBA" id="ARBA00022618"/>
    </source>
</evidence>
<evidence type="ECO:0000256" key="3">
    <source>
        <dbReference type="ARBA" id="ARBA00022490"/>
    </source>
</evidence>
<feature type="domain" description="Enolpyruvate transferase" evidence="14">
    <location>
        <begin position="6"/>
        <end position="407"/>
    </location>
</feature>
<dbReference type="Proteomes" id="UP000051017">
    <property type="component" value="Unassembled WGS sequence"/>
</dbReference>
<feature type="binding site" evidence="13">
    <location>
        <begin position="121"/>
        <end position="125"/>
    </location>
    <ligand>
        <name>UDP-N-acetyl-alpha-D-glucosamine</name>
        <dbReference type="ChEBI" id="CHEBI:57705"/>
    </ligand>
</feature>
<dbReference type="NCBIfam" id="TIGR01072">
    <property type="entry name" value="murA"/>
    <property type="match status" value="1"/>
</dbReference>
<proteinExistence type="inferred from homology"/>
<comment type="catalytic activity">
    <reaction evidence="12 13">
        <text>phosphoenolpyruvate + UDP-N-acetyl-alpha-D-glucosamine = UDP-N-acetyl-3-O-(1-carboxyvinyl)-alpha-D-glucosamine + phosphate</text>
        <dbReference type="Rhea" id="RHEA:18681"/>
        <dbReference type="ChEBI" id="CHEBI:43474"/>
        <dbReference type="ChEBI" id="CHEBI:57705"/>
        <dbReference type="ChEBI" id="CHEBI:58702"/>
        <dbReference type="ChEBI" id="CHEBI:68483"/>
        <dbReference type="EC" id="2.5.1.7"/>
    </reaction>
</comment>
<reference evidence="15 16" key="1">
    <citation type="submission" date="2015-10" db="EMBL/GenBank/DDBJ databases">
        <title>Metagenome-Assembled Genomes uncover a global brackish microbiome.</title>
        <authorList>
            <person name="Hugerth L.W."/>
            <person name="Larsson J."/>
            <person name="Alneberg J."/>
            <person name="Lindh M.V."/>
            <person name="Legrand C."/>
            <person name="Pinhassi J."/>
            <person name="Andersson A.F."/>
        </authorList>
    </citation>
    <scope>NUCLEOTIDE SEQUENCE [LARGE SCALE GENOMIC DNA]</scope>
    <source>
        <strain evidence="15">BACL6 MAG-120924-bin43</strain>
    </source>
</reference>
<keyword evidence="3 13" id="KW-0963">Cytoplasm</keyword>
<dbReference type="UniPathway" id="UPA00219"/>
<evidence type="ECO:0000256" key="1">
    <source>
        <dbReference type="ARBA" id="ARBA00004496"/>
    </source>
</evidence>
<keyword evidence="8 13" id="KW-0131">Cell cycle</keyword>
<dbReference type="EMBL" id="LIBJ01000213">
    <property type="protein sequence ID" value="KRO46932.1"/>
    <property type="molecule type" value="Genomic_DNA"/>
</dbReference>
<dbReference type="PANTHER" id="PTHR43783">
    <property type="entry name" value="UDP-N-ACETYLGLUCOSAMINE 1-CARBOXYVINYLTRANSFERASE"/>
    <property type="match status" value="1"/>
</dbReference>
<comment type="caution">
    <text evidence="13">Lacks conserved residue(s) required for the propagation of feature annotation.</text>
</comment>
<evidence type="ECO:0000256" key="6">
    <source>
        <dbReference type="ARBA" id="ARBA00022960"/>
    </source>
</evidence>
<evidence type="ECO:0000313" key="16">
    <source>
        <dbReference type="Proteomes" id="UP000051017"/>
    </source>
</evidence>
<keyword evidence="5 13" id="KW-0808">Transferase</keyword>
<dbReference type="InterPro" id="IPR013792">
    <property type="entry name" value="RNA3'P_cycl/enolpyr_Trfase_a/b"/>
</dbReference>
<evidence type="ECO:0000256" key="7">
    <source>
        <dbReference type="ARBA" id="ARBA00022984"/>
    </source>
</evidence>
<dbReference type="GO" id="GO:0019277">
    <property type="term" value="P:UDP-N-acetylgalactosamine biosynthetic process"/>
    <property type="evidence" value="ECO:0007669"/>
    <property type="project" value="InterPro"/>
</dbReference>
<evidence type="ECO:0000256" key="5">
    <source>
        <dbReference type="ARBA" id="ARBA00022679"/>
    </source>
</evidence>
<dbReference type="GO" id="GO:0009252">
    <property type="term" value="P:peptidoglycan biosynthetic process"/>
    <property type="evidence" value="ECO:0007669"/>
    <property type="project" value="UniProtKB-UniRule"/>
</dbReference>
<dbReference type="InterPro" id="IPR001986">
    <property type="entry name" value="Enolpyruvate_Tfrase_dom"/>
</dbReference>
<keyword evidence="7 13" id="KW-0573">Peptidoglycan synthesis</keyword>
<evidence type="ECO:0000256" key="12">
    <source>
        <dbReference type="ARBA" id="ARBA00047527"/>
    </source>
</evidence>
<feature type="active site" description="Proton donor" evidence="13">
    <location>
        <position position="116"/>
    </location>
</feature>
<dbReference type="GO" id="GO:0008760">
    <property type="term" value="F:UDP-N-acetylglucosamine 1-carboxyvinyltransferase activity"/>
    <property type="evidence" value="ECO:0007669"/>
    <property type="project" value="UniProtKB-UniRule"/>
</dbReference>
<comment type="similarity">
    <text evidence="11 13">Belongs to the EPSP synthase family. MurA subfamily.</text>
</comment>
<comment type="pathway">
    <text evidence="2 13">Cell wall biogenesis; peptidoglycan biosynthesis.</text>
</comment>
<evidence type="ECO:0000256" key="2">
    <source>
        <dbReference type="ARBA" id="ARBA00004752"/>
    </source>
</evidence>
<keyword evidence="6 13" id="KW-0133">Cell shape</keyword>
<gene>
    <name evidence="13" type="primary">murA</name>
    <name evidence="15" type="ORF">ABR75_00050</name>
</gene>
<keyword evidence="4 13" id="KW-0132">Cell division</keyword>
<dbReference type="PANTHER" id="PTHR43783:SF1">
    <property type="entry name" value="UDP-N-ACETYLGLUCOSAMINE 1-CARBOXYVINYLTRANSFERASE"/>
    <property type="match status" value="1"/>
</dbReference>
<dbReference type="GO" id="GO:0071555">
    <property type="term" value="P:cell wall organization"/>
    <property type="evidence" value="ECO:0007669"/>
    <property type="project" value="UniProtKB-KW"/>
</dbReference>
<evidence type="ECO:0000256" key="8">
    <source>
        <dbReference type="ARBA" id="ARBA00023306"/>
    </source>
</evidence>
<evidence type="ECO:0000259" key="14">
    <source>
        <dbReference type="Pfam" id="PF00275"/>
    </source>
</evidence>
<feature type="binding site" evidence="13">
    <location>
        <position position="92"/>
    </location>
    <ligand>
        <name>UDP-N-acetyl-alpha-D-glucosamine</name>
        <dbReference type="ChEBI" id="CHEBI:57705"/>
    </ligand>
</feature>
<keyword evidence="9 13" id="KW-0961">Cell wall biogenesis/degradation</keyword>
<evidence type="ECO:0000256" key="9">
    <source>
        <dbReference type="ARBA" id="ARBA00023316"/>
    </source>
</evidence>
<dbReference type="InterPro" id="IPR005750">
    <property type="entry name" value="UDP_GlcNAc_COvinyl_MurA"/>
</dbReference>
<evidence type="ECO:0000256" key="11">
    <source>
        <dbReference type="ARBA" id="ARBA00038367"/>
    </source>
</evidence>
<dbReference type="SUPFAM" id="SSF55205">
    <property type="entry name" value="EPT/RTPC-like"/>
    <property type="match status" value="1"/>
</dbReference>
<name>A0A0R2Q9K8_9ACTN</name>
<dbReference type="GO" id="GO:0005737">
    <property type="term" value="C:cytoplasm"/>
    <property type="evidence" value="ECO:0007669"/>
    <property type="project" value="UniProtKB-SubCell"/>
</dbReference>
<dbReference type="GO" id="GO:0051301">
    <property type="term" value="P:cell division"/>
    <property type="evidence" value="ECO:0007669"/>
    <property type="project" value="UniProtKB-KW"/>
</dbReference>
<dbReference type="GO" id="GO:0008360">
    <property type="term" value="P:regulation of cell shape"/>
    <property type="evidence" value="ECO:0007669"/>
    <property type="project" value="UniProtKB-KW"/>
</dbReference>
<sequence>MQIVVQRSSMLHGEVQVPGAKNSVLKLMAATLLAEGEFRLTNVPDIADVSTMCELLEALGMSTQRLNAHELLLINTGNITPIAPFELVDRIRASINLLGPLLGKYGHVDIAMPGGDNFGSRPIDLHVAGLEAMGAVFDLDRAGVKATATHLHGAEITLKFQSVGATENILMAATLADGVTTIENAAREPEIGDLCDMLNKMGANIVGVGTDKLTITGVPPSTLHAVTHEVINDRVQAATYIAAVAVVGGDVFVRGARAKHMEMLLNRYAEMGVSITPHADGLRVVVTDRLRSIDFATLPYPGIATDYKPLLVGMLSIASGTGIGTENLYPGRFRYVDELQKLGADIRINGHHAVIRGVEQLVGASVNAPDIRAGAALVVAGLVASGETVINDIHHIDRGYDDLVGKLVSLGALITRRP</sequence>
<dbReference type="AlphaFoldDB" id="A0A0R2Q9K8"/>
<protein>
    <recommendedName>
        <fullName evidence="13">UDP-N-acetylglucosamine 1-carboxyvinyltransferase</fullName>
        <ecNumber evidence="13">2.5.1.7</ecNumber>
    </recommendedName>
    <alternativeName>
        <fullName evidence="13">Enoylpyruvate transferase</fullName>
    </alternativeName>
    <alternativeName>
        <fullName evidence="13">UDP-N-acetylglucosamine enolpyruvyl transferase</fullName>
        <shortName evidence="13">EPT</shortName>
    </alternativeName>
</protein>
<dbReference type="EC" id="2.5.1.7" evidence="13"/>
<dbReference type="HAMAP" id="MF_00111">
    <property type="entry name" value="MurA"/>
    <property type="match status" value="1"/>
</dbReference>
<organism evidence="15 16">
    <name type="scientific">Acidimicrobiia bacterium BACL6 MAG-120924-bin43</name>
    <dbReference type="NCBI Taxonomy" id="1655583"/>
    <lineage>
        <taxon>Bacteria</taxon>
        <taxon>Bacillati</taxon>
        <taxon>Actinomycetota</taxon>
        <taxon>Acidimicrobiia</taxon>
        <taxon>acIV cluster</taxon>
    </lineage>
</organism>
<dbReference type="InterPro" id="IPR036968">
    <property type="entry name" value="Enolpyruvate_Tfrase_sf"/>
</dbReference>
<dbReference type="Pfam" id="PF00275">
    <property type="entry name" value="EPSP_synthase"/>
    <property type="match status" value="1"/>
</dbReference>
<comment type="subcellular location">
    <subcellularLocation>
        <location evidence="1 13">Cytoplasm</location>
    </subcellularLocation>
</comment>
<dbReference type="NCBIfam" id="NF006873">
    <property type="entry name" value="PRK09369.1"/>
    <property type="match status" value="1"/>
</dbReference>
<feature type="binding site" evidence="13">
    <location>
        <position position="328"/>
    </location>
    <ligand>
        <name>UDP-N-acetyl-alpha-D-glucosamine</name>
        <dbReference type="ChEBI" id="CHEBI:57705"/>
    </ligand>
</feature>
<feature type="binding site" evidence="13">
    <location>
        <position position="306"/>
    </location>
    <ligand>
        <name>UDP-N-acetyl-alpha-D-glucosamine</name>
        <dbReference type="ChEBI" id="CHEBI:57705"/>
    </ligand>
</feature>
<feature type="binding site" evidence="13">
    <location>
        <begin position="21"/>
        <end position="22"/>
    </location>
    <ligand>
        <name>phosphoenolpyruvate</name>
        <dbReference type="ChEBI" id="CHEBI:58702"/>
    </ligand>
</feature>
<dbReference type="InterPro" id="IPR050068">
    <property type="entry name" value="MurA_subfamily"/>
</dbReference>
<accession>A0A0R2Q9K8</accession>
<dbReference type="Gene3D" id="3.65.10.10">
    <property type="entry name" value="Enolpyruvate transferase domain"/>
    <property type="match status" value="2"/>
</dbReference>
<comment type="function">
    <text evidence="10 13">Cell wall formation. Adds enolpyruvyl to UDP-N-acetylglucosamine.</text>
</comment>